<name>X1KJG1_9ZZZZ</name>
<sequence>MQTEFKDGSKGEIITADTVEDLVPKIKKALADP</sequence>
<proteinExistence type="predicted"/>
<gene>
    <name evidence="1" type="ORF">S03H2_55675</name>
</gene>
<dbReference type="EMBL" id="BARU01035583">
    <property type="protein sequence ID" value="GAH82193.1"/>
    <property type="molecule type" value="Genomic_DNA"/>
</dbReference>
<dbReference type="AlphaFoldDB" id="X1KJG1"/>
<evidence type="ECO:0000313" key="1">
    <source>
        <dbReference type="EMBL" id="GAH82193.1"/>
    </source>
</evidence>
<organism evidence="1">
    <name type="scientific">marine sediment metagenome</name>
    <dbReference type="NCBI Taxonomy" id="412755"/>
    <lineage>
        <taxon>unclassified sequences</taxon>
        <taxon>metagenomes</taxon>
        <taxon>ecological metagenomes</taxon>
    </lineage>
</organism>
<accession>X1KJG1</accession>
<protein>
    <submittedName>
        <fullName evidence="1">Uncharacterized protein</fullName>
    </submittedName>
</protein>
<comment type="caution">
    <text evidence="1">The sequence shown here is derived from an EMBL/GenBank/DDBJ whole genome shotgun (WGS) entry which is preliminary data.</text>
</comment>
<reference evidence="1" key="1">
    <citation type="journal article" date="2014" name="Front. Microbiol.">
        <title>High frequency of phylogenetically diverse reductive dehalogenase-homologous genes in deep subseafloor sedimentary metagenomes.</title>
        <authorList>
            <person name="Kawai M."/>
            <person name="Futagami T."/>
            <person name="Toyoda A."/>
            <person name="Takaki Y."/>
            <person name="Nishi S."/>
            <person name="Hori S."/>
            <person name="Arai W."/>
            <person name="Tsubouchi T."/>
            <person name="Morono Y."/>
            <person name="Uchiyama I."/>
            <person name="Ito T."/>
            <person name="Fujiyama A."/>
            <person name="Inagaki F."/>
            <person name="Takami H."/>
        </authorList>
    </citation>
    <scope>NUCLEOTIDE SEQUENCE</scope>
    <source>
        <strain evidence="1">Expedition CK06-06</strain>
    </source>
</reference>
<feature type="non-terminal residue" evidence="1">
    <location>
        <position position="33"/>
    </location>
</feature>